<keyword evidence="1" id="KW-1133">Transmembrane helix</keyword>
<sequence>MKELLFALVPGSVFVGRYLSGLELGKLIGLFLMEVVPYFLVALLLDVPLLNVVIGFFVLYAIYEIGYVRNDIVAKDEGAGKTVRSLFSDFRLAIFLAVRIPVILILAFWGAKQMDTLTVTVAVGLVVLAITFELHNRALVPERRVATFLVLNVGKILVRLAMLAPLATVYVLAAAPHIMVKLIHYLGAKKLIGLDDATLFRLRVPIYLGFAVCMAIYDYRMLLIALPFFLNHCKSNIVRFAGR</sequence>
<protein>
    <submittedName>
        <fullName evidence="2">Uncharacterized protein</fullName>
    </submittedName>
</protein>
<keyword evidence="1" id="KW-0472">Membrane</keyword>
<keyword evidence="1" id="KW-0812">Transmembrane</keyword>
<feature type="transmembrane region" description="Helical" evidence="1">
    <location>
        <begin position="206"/>
        <end position="230"/>
    </location>
</feature>
<evidence type="ECO:0000256" key="1">
    <source>
        <dbReference type="SAM" id="Phobius"/>
    </source>
</evidence>
<dbReference type="RefSeq" id="WP_150568574.1">
    <property type="nucleotide sequence ID" value="NZ_CABPSD010000020.1"/>
</dbReference>
<gene>
    <name evidence="2" type="ORF">PMO31116_04457</name>
</gene>
<organism evidence="2 3">
    <name type="scientific">Pandoraea morbifera</name>
    <dbReference type="NCBI Taxonomy" id="2508300"/>
    <lineage>
        <taxon>Bacteria</taxon>
        <taxon>Pseudomonadati</taxon>
        <taxon>Pseudomonadota</taxon>
        <taxon>Betaproteobacteria</taxon>
        <taxon>Burkholderiales</taxon>
        <taxon>Burkholderiaceae</taxon>
        <taxon>Pandoraea</taxon>
    </lineage>
</organism>
<feature type="transmembrane region" description="Helical" evidence="1">
    <location>
        <begin position="90"/>
        <end position="111"/>
    </location>
</feature>
<dbReference type="Proteomes" id="UP000368474">
    <property type="component" value="Unassembled WGS sequence"/>
</dbReference>
<dbReference type="AlphaFoldDB" id="A0A5E4YGU8"/>
<reference evidence="2 3" key="1">
    <citation type="submission" date="2019-08" db="EMBL/GenBank/DDBJ databases">
        <authorList>
            <person name="Peeters C."/>
        </authorList>
    </citation>
    <scope>NUCLEOTIDE SEQUENCE [LARGE SCALE GENOMIC DNA]</scope>
    <source>
        <strain evidence="2 3">LMG 31116</strain>
    </source>
</reference>
<feature type="transmembrane region" description="Helical" evidence="1">
    <location>
        <begin position="117"/>
        <end position="135"/>
    </location>
</feature>
<dbReference type="EMBL" id="CABPSD010000020">
    <property type="protein sequence ID" value="VVE47717.1"/>
    <property type="molecule type" value="Genomic_DNA"/>
</dbReference>
<name>A0A5E4YGU8_9BURK</name>
<feature type="transmembrane region" description="Helical" evidence="1">
    <location>
        <begin position="37"/>
        <end position="63"/>
    </location>
</feature>
<evidence type="ECO:0000313" key="2">
    <source>
        <dbReference type="EMBL" id="VVE47717.1"/>
    </source>
</evidence>
<keyword evidence="3" id="KW-1185">Reference proteome</keyword>
<evidence type="ECO:0000313" key="3">
    <source>
        <dbReference type="Proteomes" id="UP000368474"/>
    </source>
</evidence>
<accession>A0A5E4YGU8</accession>
<feature type="transmembrane region" description="Helical" evidence="1">
    <location>
        <begin position="156"/>
        <end position="186"/>
    </location>
</feature>
<proteinExistence type="predicted"/>